<dbReference type="PANTHER" id="PTHR13439">
    <property type="entry name" value="CT120 PROTEIN"/>
    <property type="match status" value="1"/>
</dbReference>
<dbReference type="Proteomes" id="UP000186817">
    <property type="component" value="Unassembled WGS sequence"/>
</dbReference>
<evidence type="ECO:0000256" key="5">
    <source>
        <dbReference type="PROSITE-ProRule" id="PRU00205"/>
    </source>
</evidence>
<evidence type="ECO:0000256" key="1">
    <source>
        <dbReference type="ARBA" id="ARBA00004141"/>
    </source>
</evidence>
<dbReference type="GO" id="GO:0005783">
    <property type="term" value="C:endoplasmic reticulum"/>
    <property type="evidence" value="ECO:0007669"/>
    <property type="project" value="TreeGrafter"/>
</dbReference>
<comment type="subcellular location">
    <subcellularLocation>
        <location evidence="1">Membrane</location>
        <topology evidence="1">Multi-pass membrane protein</topology>
    </subcellularLocation>
</comment>
<evidence type="ECO:0000259" key="7">
    <source>
        <dbReference type="PROSITE" id="PS50922"/>
    </source>
</evidence>
<dbReference type="EMBL" id="LSRX01000472">
    <property type="protein sequence ID" value="OLP96300.1"/>
    <property type="molecule type" value="Genomic_DNA"/>
</dbReference>
<dbReference type="PROSITE" id="PS50922">
    <property type="entry name" value="TLC"/>
    <property type="match status" value="1"/>
</dbReference>
<evidence type="ECO:0000313" key="9">
    <source>
        <dbReference type="Proteomes" id="UP000186817"/>
    </source>
</evidence>
<feature type="transmembrane region" description="Helical" evidence="6">
    <location>
        <begin position="179"/>
        <end position="199"/>
    </location>
</feature>
<evidence type="ECO:0000256" key="6">
    <source>
        <dbReference type="SAM" id="Phobius"/>
    </source>
</evidence>
<feature type="transmembrane region" description="Helical" evidence="6">
    <location>
        <begin position="99"/>
        <end position="117"/>
    </location>
</feature>
<dbReference type="OrthoDB" id="412478at2759"/>
<comment type="caution">
    <text evidence="8">The sequence shown here is derived from an EMBL/GenBank/DDBJ whole genome shotgun (WGS) entry which is preliminary data.</text>
</comment>
<keyword evidence="2 5" id="KW-0812">Transmembrane</keyword>
<gene>
    <name evidence="8" type="ORF">AK812_SmicGene21458</name>
</gene>
<sequence length="271" mass="31203">MAEDGIYILTSLLRWFPLFEAVHWLLVWLSKRVHRPDFKVNHNEWANLLISNSQALISGSVGAYALLYEEPFASTTTKVLRFETSIDTVHGHSRSLEQVLPFILAYFAYDLLNMMMFMRDKPAEKLMLMHHGLCLLIWPLSFHYRAGNYYVLYFIAAELSTSLSWTAGYFLPLYGITGIAYYVIGTFTLIAFTTVRALPSPWIWWSLLASQSFWADVPVGIYAVAMLTLPLPSPLFLYWWSTRILRPWIIAVVALFEPEPACTKSQIEKND</sequence>
<feature type="transmembrane region" description="Helical" evidence="6">
    <location>
        <begin position="6"/>
        <end position="27"/>
    </location>
</feature>
<dbReference type="InterPro" id="IPR050846">
    <property type="entry name" value="TLCD"/>
</dbReference>
<feature type="transmembrane region" description="Helical" evidence="6">
    <location>
        <begin position="150"/>
        <end position="172"/>
    </location>
</feature>
<feature type="transmembrane region" description="Helical" evidence="6">
    <location>
        <begin position="219"/>
        <end position="240"/>
    </location>
</feature>
<dbReference type="InterPro" id="IPR006634">
    <property type="entry name" value="TLC-dom"/>
</dbReference>
<organism evidence="8 9">
    <name type="scientific">Symbiodinium microadriaticum</name>
    <name type="common">Dinoflagellate</name>
    <name type="synonym">Zooxanthella microadriatica</name>
    <dbReference type="NCBI Taxonomy" id="2951"/>
    <lineage>
        <taxon>Eukaryota</taxon>
        <taxon>Sar</taxon>
        <taxon>Alveolata</taxon>
        <taxon>Dinophyceae</taxon>
        <taxon>Suessiales</taxon>
        <taxon>Symbiodiniaceae</taxon>
        <taxon>Symbiodinium</taxon>
    </lineage>
</organism>
<accession>A0A1Q9DMC9</accession>
<feature type="domain" description="TLC" evidence="7">
    <location>
        <begin position="40"/>
        <end position="253"/>
    </location>
</feature>
<evidence type="ECO:0000256" key="3">
    <source>
        <dbReference type="ARBA" id="ARBA00022989"/>
    </source>
</evidence>
<evidence type="ECO:0000256" key="2">
    <source>
        <dbReference type="ARBA" id="ARBA00022692"/>
    </source>
</evidence>
<dbReference type="PANTHER" id="PTHR13439:SF0">
    <property type="entry name" value="TOPOISOMERASE I DAMAGE AFFECTED PROTEIN 4"/>
    <property type="match status" value="1"/>
</dbReference>
<name>A0A1Q9DMC9_SYMMI</name>
<protein>
    <recommendedName>
        <fullName evidence="7">TLC domain-containing protein</fullName>
    </recommendedName>
</protein>
<keyword evidence="3 6" id="KW-1133">Transmembrane helix</keyword>
<dbReference type="GO" id="GO:0055088">
    <property type="term" value="P:lipid homeostasis"/>
    <property type="evidence" value="ECO:0007669"/>
    <property type="project" value="TreeGrafter"/>
</dbReference>
<keyword evidence="4 5" id="KW-0472">Membrane</keyword>
<evidence type="ECO:0000256" key="4">
    <source>
        <dbReference type="ARBA" id="ARBA00023136"/>
    </source>
</evidence>
<keyword evidence="9" id="KW-1185">Reference proteome</keyword>
<reference evidence="8 9" key="1">
    <citation type="submission" date="2016-02" db="EMBL/GenBank/DDBJ databases">
        <title>Genome analysis of coral dinoflagellate symbionts highlights evolutionary adaptations to a symbiotic lifestyle.</title>
        <authorList>
            <person name="Aranda M."/>
            <person name="Li Y."/>
            <person name="Liew Y.J."/>
            <person name="Baumgarten S."/>
            <person name="Simakov O."/>
            <person name="Wilson M."/>
            <person name="Piel J."/>
            <person name="Ashoor H."/>
            <person name="Bougouffa S."/>
            <person name="Bajic V.B."/>
            <person name="Ryu T."/>
            <person name="Ravasi T."/>
            <person name="Bayer T."/>
            <person name="Micklem G."/>
            <person name="Kim H."/>
            <person name="Bhak J."/>
            <person name="Lajeunesse T.C."/>
            <person name="Voolstra C.R."/>
        </authorList>
    </citation>
    <scope>NUCLEOTIDE SEQUENCE [LARGE SCALE GENOMIC DNA]</scope>
    <source>
        <strain evidence="8 9">CCMP2467</strain>
    </source>
</reference>
<proteinExistence type="predicted"/>
<dbReference type="GO" id="GO:0016020">
    <property type="term" value="C:membrane"/>
    <property type="evidence" value="ECO:0007669"/>
    <property type="project" value="UniProtKB-SubCell"/>
</dbReference>
<evidence type="ECO:0000313" key="8">
    <source>
        <dbReference type="EMBL" id="OLP96300.1"/>
    </source>
</evidence>
<dbReference type="Pfam" id="PF03798">
    <property type="entry name" value="TRAM_LAG1_CLN8"/>
    <property type="match status" value="1"/>
</dbReference>
<dbReference type="AlphaFoldDB" id="A0A1Q9DMC9"/>